<dbReference type="AlphaFoldDB" id="A0A552WK73"/>
<dbReference type="Gene3D" id="3.20.20.150">
    <property type="entry name" value="Divalent-metal-dependent TIM barrel enzymes"/>
    <property type="match status" value="1"/>
</dbReference>
<dbReference type="Pfam" id="PF01261">
    <property type="entry name" value="AP_endonuc_2"/>
    <property type="match status" value="1"/>
</dbReference>
<dbReference type="Proteomes" id="UP000318693">
    <property type="component" value="Unassembled WGS sequence"/>
</dbReference>
<sequence length="284" mass="30239">MTPAIRLAYTVMSPEAQHYQDTAYDGTFGDAIRRLAEIGYDGVEVQVATPAELDAERLAADLAGLGLAVAALATGPLAARGASMCEPDPRRRARVLEELQTLVERAAVLGTRLSLGRILDNAPDRGVPREERLVRTAAMLGVLADFAARQGVRLLVEPQNGGTTDLVNTIDDAVDLITRTGRTNIGIIGDTYHLELTQGSAEEALRGAGPLLEHVQFGDTDRGRPGTAGMPFAAIVELLGARGYDGWITLEHAQDAGERTAELAYEFTRALVADDKTEAGEHVG</sequence>
<dbReference type="PANTHER" id="PTHR12110">
    <property type="entry name" value="HYDROXYPYRUVATE ISOMERASE"/>
    <property type="match status" value="1"/>
</dbReference>
<dbReference type="PANTHER" id="PTHR12110:SF52">
    <property type="entry name" value="XYLOSE ISOMERASE"/>
    <property type="match status" value="1"/>
</dbReference>
<evidence type="ECO:0000259" key="2">
    <source>
        <dbReference type="Pfam" id="PF01261"/>
    </source>
</evidence>
<dbReference type="InterPro" id="IPR013022">
    <property type="entry name" value="Xyl_isomerase-like_TIM-brl"/>
</dbReference>
<feature type="domain" description="Xylose isomerase-like TIM barrel" evidence="2">
    <location>
        <begin position="32"/>
        <end position="268"/>
    </location>
</feature>
<dbReference type="InterPro" id="IPR036237">
    <property type="entry name" value="Xyl_isomerase-like_sf"/>
</dbReference>
<organism evidence="3 4">
    <name type="scientific">Georgenia yuyongxinii</name>
    <dbReference type="NCBI Taxonomy" id="2589797"/>
    <lineage>
        <taxon>Bacteria</taxon>
        <taxon>Bacillati</taxon>
        <taxon>Actinomycetota</taxon>
        <taxon>Actinomycetes</taxon>
        <taxon>Micrococcales</taxon>
        <taxon>Bogoriellaceae</taxon>
        <taxon>Georgenia</taxon>
    </lineage>
</organism>
<dbReference type="SUPFAM" id="SSF51658">
    <property type="entry name" value="Xylose isomerase-like"/>
    <property type="match status" value="1"/>
</dbReference>
<proteinExistence type="predicted"/>
<evidence type="ECO:0000313" key="4">
    <source>
        <dbReference type="Proteomes" id="UP000318693"/>
    </source>
</evidence>
<name>A0A552WK73_9MICO</name>
<dbReference type="RefSeq" id="WP_143419967.1">
    <property type="nucleotide sequence ID" value="NZ_VJXR01000100.1"/>
</dbReference>
<comment type="caution">
    <text evidence="3">The sequence shown here is derived from an EMBL/GenBank/DDBJ whole genome shotgun (WGS) entry which is preliminary data.</text>
</comment>
<protein>
    <submittedName>
        <fullName evidence="3">Sugar phosphate isomerase/epimerase</fullName>
    </submittedName>
</protein>
<dbReference type="GO" id="GO:0016853">
    <property type="term" value="F:isomerase activity"/>
    <property type="evidence" value="ECO:0007669"/>
    <property type="project" value="UniProtKB-KW"/>
</dbReference>
<evidence type="ECO:0000256" key="1">
    <source>
        <dbReference type="ARBA" id="ARBA00023277"/>
    </source>
</evidence>
<keyword evidence="3" id="KW-0413">Isomerase</keyword>
<gene>
    <name evidence="3" type="ORF">FJ693_18785</name>
</gene>
<reference evidence="3 4" key="1">
    <citation type="submission" date="2019-07" db="EMBL/GenBank/DDBJ databases">
        <title>Georgenia wutianyii sp. nov. and Georgenia *** sp. nov. isolated from plateau pika (Ochotona curzoniae) in the Qinghai-Tibet plateau of China.</title>
        <authorList>
            <person name="Tian Z."/>
        </authorList>
    </citation>
    <scope>NUCLEOTIDE SEQUENCE [LARGE SCALE GENOMIC DNA]</scope>
    <source>
        <strain evidence="3 4">Z446</strain>
    </source>
</reference>
<dbReference type="EMBL" id="VJXR01000100">
    <property type="protein sequence ID" value="TRW43147.1"/>
    <property type="molecule type" value="Genomic_DNA"/>
</dbReference>
<dbReference type="InterPro" id="IPR050312">
    <property type="entry name" value="IolE/XylAMocC-like"/>
</dbReference>
<accession>A0A552WK73</accession>
<keyword evidence="1" id="KW-0119">Carbohydrate metabolism</keyword>
<keyword evidence="4" id="KW-1185">Reference proteome</keyword>
<evidence type="ECO:0000313" key="3">
    <source>
        <dbReference type="EMBL" id="TRW43147.1"/>
    </source>
</evidence>